<feature type="transmembrane region" description="Helical" evidence="1">
    <location>
        <begin position="130"/>
        <end position="153"/>
    </location>
</feature>
<dbReference type="Proteomes" id="UP000654370">
    <property type="component" value="Unassembled WGS sequence"/>
</dbReference>
<organism evidence="2 3">
    <name type="scientific">Mortierella isabellina</name>
    <name type="common">Filamentous fungus</name>
    <name type="synonym">Umbelopsis isabellina</name>
    <dbReference type="NCBI Taxonomy" id="91625"/>
    <lineage>
        <taxon>Eukaryota</taxon>
        <taxon>Fungi</taxon>
        <taxon>Fungi incertae sedis</taxon>
        <taxon>Mucoromycota</taxon>
        <taxon>Mucoromycotina</taxon>
        <taxon>Umbelopsidomycetes</taxon>
        <taxon>Umbelopsidales</taxon>
        <taxon>Umbelopsidaceae</taxon>
        <taxon>Umbelopsis</taxon>
    </lineage>
</organism>
<protein>
    <submittedName>
        <fullName evidence="2">Uncharacterized protein</fullName>
    </submittedName>
</protein>
<keyword evidence="1" id="KW-0812">Transmembrane</keyword>
<feature type="transmembrane region" description="Helical" evidence="1">
    <location>
        <begin position="162"/>
        <end position="185"/>
    </location>
</feature>
<keyword evidence="3" id="KW-1185">Reference proteome</keyword>
<feature type="transmembrane region" description="Helical" evidence="1">
    <location>
        <begin position="98"/>
        <end position="124"/>
    </location>
</feature>
<proteinExistence type="predicted"/>
<evidence type="ECO:0000313" key="3">
    <source>
        <dbReference type="Proteomes" id="UP000654370"/>
    </source>
</evidence>
<evidence type="ECO:0000313" key="2">
    <source>
        <dbReference type="EMBL" id="KAG2183152.1"/>
    </source>
</evidence>
<evidence type="ECO:0000256" key="1">
    <source>
        <dbReference type="SAM" id="Phobius"/>
    </source>
</evidence>
<comment type="caution">
    <text evidence="2">The sequence shown here is derived from an EMBL/GenBank/DDBJ whole genome shotgun (WGS) entry which is preliminary data.</text>
</comment>
<dbReference type="EMBL" id="JAEPQZ010000003">
    <property type="protein sequence ID" value="KAG2183152.1"/>
    <property type="molecule type" value="Genomic_DNA"/>
</dbReference>
<keyword evidence="1" id="KW-0472">Membrane</keyword>
<reference evidence="2" key="1">
    <citation type="submission" date="2020-12" db="EMBL/GenBank/DDBJ databases">
        <title>Metabolic potential, ecology and presence of endohyphal bacteria is reflected in genomic diversity of Mucoromycotina.</title>
        <authorList>
            <person name="Muszewska A."/>
            <person name="Okrasinska A."/>
            <person name="Steczkiewicz K."/>
            <person name="Drgas O."/>
            <person name="Orlowska M."/>
            <person name="Perlinska-Lenart U."/>
            <person name="Aleksandrzak-Piekarczyk T."/>
            <person name="Szatraj K."/>
            <person name="Zielenkiewicz U."/>
            <person name="Pilsyk S."/>
            <person name="Malc E."/>
            <person name="Mieczkowski P."/>
            <person name="Kruszewska J.S."/>
            <person name="Biernat P."/>
            <person name="Pawlowska J."/>
        </authorList>
    </citation>
    <scope>NUCLEOTIDE SEQUENCE</scope>
    <source>
        <strain evidence="2">WA0000067209</strain>
    </source>
</reference>
<dbReference type="OrthoDB" id="10019049at2759"/>
<gene>
    <name evidence="2" type="ORF">INT43_006147</name>
</gene>
<sequence length="232" mass="26166">MSGTITASFSGIPGPSVQIEYTDSDKIEHLSRQVAARLGIASNHPFILEDKAGNAIDHTQQLATLRDVYLVVNKEIILVSEDSPAQVIKRRNLYLRPFLLYTFMSGAIELVLFILSIIFFSGLHDIHIKFAWTMIFCTIGMGSTMGSLTNYFITDRFTGKRAIWISAFLSSGVLSACNFLCFILANHFDYFGAVDHPWYFHIRYPLIFIGGYQNGKLLYTEEGFRKLTKLGI</sequence>
<keyword evidence="1" id="KW-1133">Transmembrane helix</keyword>
<accession>A0A8H7PZI8</accession>
<dbReference type="AlphaFoldDB" id="A0A8H7PZI8"/>
<name>A0A8H7PZI8_MORIS</name>